<dbReference type="InterPro" id="IPR013249">
    <property type="entry name" value="RNA_pol_sigma70_r4_t2"/>
</dbReference>
<evidence type="ECO:0000313" key="9">
    <source>
        <dbReference type="Proteomes" id="UP000078558"/>
    </source>
</evidence>
<dbReference type="Gene3D" id="1.10.10.10">
    <property type="entry name" value="Winged helix-like DNA-binding domain superfamily/Winged helix DNA-binding domain"/>
    <property type="match status" value="1"/>
</dbReference>
<dbReference type="InterPro" id="IPR013324">
    <property type="entry name" value="RNA_pol_sigma_r3/r4-like"/>
</dbReference>
<dbReference type="PANTHER" id="PTHR43133:SF63">
    <property type="entry name" value="RNA POLYMERASE SIGMA FACTOR FECI-RELATED"/>
    <property type="match status" value="1"/>
</dbReference>
<evidence type="ECO:0000313" key="8">
    <source>
        <dbReference type="EMBL" id="SOE52425.1"/>
    </source>
</evidence>
<keyword evidence="9" id="KW-1185">Reference proteome</keyword>
<dbReference type="Pfam" id="PF04542">
    <property type="entry name" value="Sigma70_r2"/>
    <property type="match status" value="1"/>
</dbReference>
<dbReference type="EMBL" id="LT907988">
    <property type="protein sequence ID" value="SOE52425.1"/>
    <property type="molecule type" value="Genomic_DNA"/>
</dbReference>
<evidence type="ECO:0000256" key="1">
    <source>
        <dbReference type="ARBA" id="ARBA00010641"/>
    </source>
</evidence>
<keyword evidence="2" id="KW-0805">Transcription regulation</keyword>
<keyword evidence="3" id="KW-0731">Sigma factor</keyword>
<proteinExistence type="inferred from homology"/>
<organism evidence="7 9">
    <name type="scientific">Orrella dioscoreae</name>
    <dbReference type="NCBI Taxonomy" id="1851544"/>
    <lineage>
        <taxon>Bacteria</taxon>
        <taxon>Pseudomonadati</taxon>
        <taxon>Pseudomonadota</taxon>
        <taxon>Betaproteobacteria</taxon>
        <taxon>Burkholderiales</taxon>
        <taxon>Alcaligenaceae</taxon>
        <taxon>Orrella</taxon>
    </lineage>
</organism>
<dbReference type="GO" id="GO:0003677">
    <property type="term" value="F:DNA binding"/>
    <property type="evidence" value="ECO:0007669"/>
    <property type="project" value="InterPro"/>
</dbReference>
<dbReference type="KEGG" id="odi:ODI_R4174"/>
<evidence type="ECO:0000256" key="3">
    <source>
        <dbReference type="ARBA" id="ARBA00023082"/>
    </source>
</evidence>
<keyword evidence="4" id="KW-0804">Transcription</keyword>
<dbReference type="Proteomes" id="UP000078558">
    <property type="component" value="Chromosome I"/>
</dbReference>
<comment type="similarity">
    <text evidence="1">Belongs to the sigma-70 factor family. ECF subfamily.</text>
</comment>
<gene>
    <name evidence="7" type="ORF">ODI_00951</name>
    <name evidence="8" type="ORF">ODI_R4174</name>
</gene>
<evidence type="ECO:0000256" key="2">
    <source>
        <dbReference type="ARBA" id="ARBA00023015"/>
    </source>
</evidence>
<dbReference type="Pfam" id="PF08281">
    <property type="entry name" value="Sigma70_r4_2"/>
    <property type="match status" value="1"/>
</dbReference>
<accession>A0A1C3K5Q3</accession>
<feature type="domain" description="RNA polymerase sigma-70 region 2" evidence="5">
    <location>
        <begin position="13"/>
        <end position="78"/>
    </location>
</feature>
<sequence>MASDIAHPLLHTLFSEHHRWLTARLLRHVQDRHDAEDLCAETFFQLLFHRTDLSAIEHPRGFLMRIGQRLVYRRYRERELERVCMEALAQGAPETAPSPEELALLVEAVAQLDAALYGLPAAARAAFFYSQVDGLGYDEIARRLDVTPRTVARYMKQALQCCLRNGLF</sequence>
<dbReference type="RefSeq" id="WP_067757308.1">
    <property type="nucleotide sequence ID" value="NZ_LT907988.1"/>
</dbReference>
<dbReference type="PANTHER" id="PTHR43133">
    <property type="entry name" value="RNA POLYMERASE ECF-TYPE SIGMA FACTO"/>
    <property type="match status" value="1"/>
</dbReference>
<dbReference type="InterPro" id="IPR039425">
    <property type="entry name" value="RNA_pol_sigma-70-like"/>
</dbReference>
<dbReference type="OrthoDB" id="8654550at2"/>
<evidence type="ECO:0000259" key="5">
    <source>
        <dbReference type="Pfam" id="PF04542"/>
    </source>
</evidence>
<dbReference type="InterPro" id="IPR013325">
    <property type="entry name" value="RNA_pol_sigma_r2"/>
</dbReference>
<feature type="domain" description="RNA polymerase sigma factor 70 region 4 type 2" evidence="6">
    <location>
        <begin position="111"/>
        <end position="162"/>
    </location>
</feature>
<dbReference type="SUPFAM" id="SSF88659">
    <property type="entry name" value="Sigma3 and sigma4 domains of RNA polymerase sigma factors"/>
    <property type="match status" value="1"/>
</dbReference>
<dbReference type="SUPFAM" id="SSF88946">
    <property type="entry name" value="Sigma2 domain of RNA polymerase sigma factors"/>
    <property type="match status" value="1"/>
</dbReference>
<evidence type="ECO:0000256" key="4">
    <source>
        <dbReference type="ARBA" id="ARBA00023163"/>
    </source>
</evidence>
<reference evidence="8 9" key="2">
    <citation type="submission" date="2017-08" db="EMBL/GenBank/DDBJ databases">
        <authorList>
            <person name="de Groot N.N."/>
        </authorList>
    </citation>
    <scope>NUCLEOTIDE SEQUENCE [LARGE SCALE GENOMIC DNA]</scope>
    <source>
        <strain evidence="8">Orrdi1</strain>
    </source>
</reference>
<dbReference type="Gene3D" id="1.10.1740.10">
    <property type="match status" value="1"/>
</dbReference>
<evidence type="ECO:0000259" key="6">
    <source>
        <dbReference type="Pfam" id="PF08281"/>
    </source>
</evidence>
<reference evidence="7 9" key="1">
    <citation type="submission" date="2016-06" db="EMBL/GenBank/DDBJ databases">
        <authorList>
            <person name="Kjaerup R.B."/>
            <person name="Dalgaard T.S."/>
            <person name="Juul-Madsen H.R."/>
        </authorList>
    </citation>
    <scope>NUCLEOTIDE SEQUENCE [LARGE SCALE GENOMIC DNA]</scope>
    <source>
        <strain evidence="7">Orrdi1</strain>
    </source>
</reference>
<dbReference type="AlphaFoldDB" id="A0A1C3K5Q3"/>
<dbReference type="EMBL" id="FLRC01000044">
    <property type="protein sequence ID" value="SBT26826.1"/>
    <property type="molecule type" value="Genomic_DNA"/>
</dbReference>
<dbReference type="InterPro" id="IPR014284">
    <property type="entry name" value="RNA_pol_sigma-70_dom"/>
</dbReference>
<dbReference type="InterPro" id="IPR007627">
    <property type="entry name" value="RNA_pol_sigma70_r2"/>
</dbReference>
<evidence type="ECO:0000313" key="7">
    <source>
        <dbReference type="EMBL" id="SBT26826.1"/>
    </source>
</evidence>
<dbReference type="InterPro" id="IPR036388">
    <property type="entry name" value="WH-like_DNA-bd_sf"/>
</dbReference>
<dbReference type="NCBIfam" id="TIGR02937">
    <property type="entry name" value="sigma70-ECF"/>
    <property type="match status" value="1"/>
</dbReference>
<protein>
    <submittedName>
        <fullName evidence="7">FIG006045: Sigma factor, ECF subfamily</fullName>
    </submittedName>
</protein>
<name>A0A1C3K5Q3_9BURK</name>
<dbReference type="GO" id="GO:0016987">
    <property type="term" value="F:sigma factor activity"/>
    <property type="evidence" value="ECO:0007669"/>
    <property type="project" value="UniProtKB-KW"/>
</dbReference>
<dbReference type="STRING" id="1851544.ODI_00951"/>
<dbReference type="GO" id="GO:0006352">
    <property type="term" value="P:DNA-templated transcription initiation"/>
    <property type="evidence" value="ECO:0007669"/>
    <property type="project" value="InterPro"/>
</dbReference>